<name>E8KJX1_9PAST</name>
<reference evidence="1 2" key="1">
    <citation type="submission" date="2011-01" db="EMBL/GenBank/DDBJ databases">
        <authorList>
            <person name="Muzny D."/>
            <person name="Qin X."/>
            <person name="Deng J."/>
            <person name="Jiang H."/>
            <person name="Liu Y."/>
            <person name="Qu J."/>
            <person name="Song X.-Z."/>
            <person name="Zhang L."/>
            <person name="Thornton R."/>
            <person name="Coyle M."/>
            <person name="Francisco L."/>
            <person name="Jackson L."/>
            <person name="Javaid M."/>
            <person name="Korchina V."/>
            <person name="Kovar C."/>
            <person name="Mata R."/>
            <person name="Mathew T."/>
            <person name="Ngo R."/>
            <person name="Nguyen L."/>
            <person name="Nguyen N."/>
            <person name="Okwuonu G."/>
            <person name="Ongeri F."/>
            <person name="Pham C."/>
            <person name="Simmons D."/>
            <person name="Wilczek-Boney K."/>
            <person name="Hale W."/>
            <person name="Jakkamsetti A."/>
            <person name="Pham P."/>
            <person name="Ruth R."/>
            <person name="San Lucas F."/>
            <person name="Warren J."/>
            <person name="Zhang J."/>
            <person name="Zhao Z."/>
            <person name="Zhou C."/>
            <person name="Zhu D."/>
            <person name="Lee S."/>
            <person name="Bess C."/>
            <person name="Blankenburg K."/>
            <person name="Forbes L."/>
            <person name="Fu Q."/>
            <person name="Gubbala S."/>
            <person name="Hirani K."/>
            <person name="Jayaseelan J.C."/>
            <person name="Lara F."/>
            <person name="Munidasa M."/>
            <person name="Palculict T."/>
            <person name="Patil S."/>
            <person name="Pu L.-L."/>
            <person name="Saada N."/>
            <person name="Tang L."/>
            <person name="Weissenberger G."/>
            <person name="Zhu Y."/>
            <person name="Hemphill L."/>
            <person name="Shang Y."/>
            <person name="Youmans B."/>
            <person name="Ayvaz T."/>
            <person name="Ross M."/>
            <person name="Santibanez J."/>
            <person name="Aqrawi P."/>
            <person name="Gross S."/>
            <person name="Joshi V."/>
            <person name="Fowler G."/>
            <person name="Nazareth L."/>
            <person name="Reid J."/>
            <person name="Worley K."/>
            <person name="Petrosino J."/>
            <person name="Highlander S."/>
            <person name="Gibbs R."/>
        </authorList>
    </citation>
    <scope>NUCLEOTIDE SEQUENCE [LARGE SCALE GENOMIC DNA]</scope>
    <source>
        <strain evidence="1 2">ATCC 25976</strain>
    </source>
</reference>
<dbReference type="AlphaFoldDB" id="E8KJX1"/>
<evidence type="ECO:0000313" key="2">
    <source>
        <dbReference type="Proteomes" id="UP000005467"/>
    </source>
</evidence>
<accession>E8KJX1</accession>
<proteinExistence type="predicted"/>
<protein>
    <submittedName>
        <fullName evidence="1">Uncharacterized protein</fullName>
    </submittedName>
</protein>
<dbReference type="Proteomes" id="UP000005467">
    <property type="component" value="Unassembled WGS sequence"/>
</dbReference>
<sequence>MGYLEVMLLGKIKMPVKKHQAYMSWVWFILIEKLHLLDMLY</sequence>
<evidence type="ECO:0000313" key="1">
    <source>
        <dbReference type="EMBL" id="EFX90812.1"/>
    </source>
</evidence>
<dbReference type="EMBL" id="AEVG01000137">
    <property type="protein sequence ID" value="EFX90812.1"/>
    <property type="molecule type" value="Genomic_DNA"/>
</dbReference>
<dbReference type="HOGENOM" id="CLU_3264542_0_0_6"/>
<keyword evidence="2" id="KW-1185">Reference proteome</keyword>
<comment type="caution">
    <text evidence="1">The sequence shown here is derived from an EMBL/GenBank/DDBJ whole genome shotgun (WGS) entry which is preliminary data.</text>
</comment>
<organism evidence="1 2">
    <name type="scientific">Actinobacillus ureae ATCC 25976</name>
    <dbReference type="NCBI Taxonomy" id="887324"/>
    <lineage>
        <taxon>Bacteria</taxon>
        <taxon>Pseudomonadati</taxon>
        <taxon>Pseudomonadota</taxon>
        <taxon>Gammaproteobacteria</taxon>
        <taxon>Pasteurellales</taxon>
        <taxon>Pasteurellaceae</taxon>
        <taxon>Actinobacillus</taxon>
    </lineage>
</organism>
<gene>
    <name evidence="1" type="ORF">HMPREF0027_2145</name>
</gene>